<reference evidence="1 2" key="1">
    <citation type="submission" date="2019-02" db="EMBL/GenBank/DDBJ databases">
        <title>Deep-cultivation of Planctomycetes and their phenomic and genomic characterization uncovers novel biology.</title>
        <authorList>
            <person name="Wiegand S."/>
            <person name="Jogler M."/>
            <person name="Boedeker C."/>
            <person name="Pinto D."/>
            <person name="Vollmers J."/>
            <person name="Rivas-Marin E."/>
            <person name="Kohn T."/>
            <person name="Peeters S.H."/>
            <person name="Heuer A."/>
            <person name="Rast P."/>
            <person name="Oberbeckmann S."/>
            <person name="Bunk B."/>
            <person name="Jeske O."/>
            <person name="Meyerdierks A."/>
            <person name="Storesund J.E."/>
            <person name="Kallscheuer N."/>
            <person name="Luecker S."/>
            <person name="Lage O.M."/>
            <person name="Pohl T."/>
            <person name="Merkel B.J."/>
            <person name="Hornburger P."/>
            <person name="Mueller R.-W."/>
            <person name="Bruemmer F."/>
            <person name="Labrenz M."/>
            <person name="Spormann A.M."/>
            <person name="Op den Camp H."/>
            <person name="Overmann J."/>
            <person name="Amann R."/>
            <person name="Jetten M.S.M."/>
            <person name="Mascher T."/>
            <person name="Medema M.H."/>
            <person name="Devos D.P."/>
            <person name="Kaster A.-K."/>
            <person name="Ovreas L."/>
            <person name="Rohde M."/>
            <person name="Galperin M.Y."/>
            <person name="Jogler C."/>
        </authorList>
    </citation>
    <scope>NUCLEOTIDE SEQUENCE [LARGE SCALE GENOMIC DNA]</scope>
    <source>
        <strain evidence="1 2">HG66A1</strain>
    </source>
</reference>
<organism evidence="1 2">
    <name type="scientific">Gimesia chilikensis</name>
    <dbReference type="NCBI Taxonomy" id="2605989"/>
    <lineage>
        <taxon>Bacteria</taxon>
        <taxon>Pseudomonadati</taxon>
        <taxon>Planctomycetota</taxon>
        <taxon>Planctomycetia</taxon>
        <taxon>Planctomycetales</taxon>
        <taxon>Planctomycetaceae</taxon>
        <taxon>Gimesia</taxon>
    </lineage>
</organism>
<sequence length="114" mass="13111">MEFNLTTEIDPSFWGFIDRVGGVADRLYAALMTMEKDEIVRQYAAYKEAQTELVYKVSKLVSDASEDVLDDLADSIVASGQQQYLRIYYGDTELPPRDRWDSLRGLIHVLLRPF</sequence>
<accession>A0A517PH19</accession>
<dbReference type="Proteomes" id="UP000320421">
    <property type="component" value="Chromosome"/>
</dbReference>
<dbReference type="EMBL" id="CP036266">
    <property type="protein sequence ID" value="QDT18654.1"/>
    <property type="molecule type" value="Genomic_DNA"/>
</dbReference>
<evidence type="ECO:0000313" key="1">
    <source>
        <dbReference type="EMBL" id="QDT18654.1"/>
    </source>
</evidence>
<protein>
    <submittedName>
        <fullName evidence="1">Uncharacterized protein</fullName>
    </submittedName>
</protein>
<gene>
    <name evidence="1" type="ORF">HG66A1_04160</name>
</gene>
<dbReference type="RefSeq" id="WP_145180364.1">
    <property type="nucleotide sequence ID" value="NZ_CP036266.1"/>
</dbReference>
<name>A0A517PH19_9PLAN</name>
<keyword evidence="2" id="KW-1185">Reference proteome</keyword>
<evidence type="ECO:0000313" key="2">
    <source>
        <dbReference type="Proteomes" id="UP000320421"/>
    </source>
</evidence>
<proteinExistence type="predicted"/>
<dbReference type="AlphaFoldDB" id="A0A517PH19"/>